<evidence type="ECO:0000256" key="5">
    <source>
        <dbReference type="SAM" id="Phobius"/>
    </source>
</evidence>
<keyword evidence="5" id="KW-0472">Membrane</keyword>
<evidence type="ECO:0000256" key="4">
    <source>
        <dbReference type="RuleBase" id="RU004335"/>
    </source>
</evidence>
<evidence type="ECO:0000256" key="2">
    <source>
        <dbReference type="ARBA" id="ARBA00022801"/>
    </source>
</evidence>
<keyword evidence="2" id="KW-0378">Hydrolase</keyword>
<evidence type="ECO:0008006" key="8">
    <source>
        <dbReference type="Google" id="ProtNLM"/>
    </source>
</evidence>
<comment type="caution">
    <text evidence="6">The sequence shown here is derived from an EMBL/GenBank/DDBJ whole genome shotgun (WGS) entry which is preliminary data.</text>
</comment>
<dbReference type="AlphaFoldDB" id="A0AAD3Y610"/>
<name>A0AAD3Y610_NEPGR</name>
<evidence type="ECO:0000256" key="1">
    <source>
        <dbReference type="ARBA" id="ARBA00008773"/>
    </source>
</evidence>
<dbReference type="Pfam" id="PF00332">
    <property type="entry name" value="Glyco_hydro_17"/>
    <property type="match status" value="1"/>
</dbReference>
<dbReference type="GO" id="GO:0004553">
    <property type="term" value="F:hydrolase activity, hydrolyzing O-glycosyl compounds"/>
    <property type="evidence" value="ECO:0007669"/>
    <property type="project" value="InterPro"/>
</dbReference>
<accession>A0AAD3Y610</accession>
<dbReference type="InterPro" id="IPR044965">
    <property type="entry name" value="Glyco_hydro_17_plant"/>
</dbReference>
<dbReference type="Gene3D" id="3.20.20.80">
    <property type="entry name" value="Glycosidases"/>
    <property type="match status" value="1"/>
</dbReference>
<dbReference type="SUPFAM" id="SSF51445">
    <property type="entry name" value="(Trans)glycosidases"/>
    <property type="match status" value="1"/>
</dbReference>
<protein>
    <recommendedName>
        <fullName evidence="8">Glucan endo-1,3-beta-D-glucosidase</fullName>
    </recommendedName>
</protein>
<feature type="transmembrane region" description="Helical" evidence="5">
    <location>
        <begin position="50"/>
        <end position="68"/>
    </location>
</feature>
<keyword evidence="3" id="KW-0326">Glycosidase</keyword>
<evidence type="ECO:0000256" key="3">
    <source>
        <dbReference type="ARBA" id="ARBA00023295"/>
    </source>
</evidence>
<evidence type="ECO:0000313" key="7">
    <source>
        <dbReference type="Proteomes" id="UP001279734"/>
    </source>
</evidence>
<dbReference type="InterPro" id="IPR017853">
    <property type="entry name" value="GH"/>
</dbReference>
<dbReference type="EMBL" id="BSYO01000038">
    <property type="protein sequence ID" value="GMH30568.1"/>
    <property type="molecule type" value="Genomic_DNA"/>
</dbReference>
<keyword evidence="5" id="KW-1133">Transmembrane helix</keyword>
<gene>
    <name evidence="6" type="ORF">Nepgr_032411</name>
</gene>
<sequence>MAEQRHSEIYSAKTNDLRFYFLSKSKNVMSISSENSLKPVNFPPTHRNRFLFFIVLSCTMSSLCPLTVTVTATADVSLSEIGVTYSPGTTLDHLPPPEQVASALQRLKISSVHLPDSDPSAVRAFSYSNISLFLTVPNRDIPSIAANRSNALAWLHHHVVPFYPRAHISAIAVGSDVLNAKYELSNYLLPAIRNVDIALHKLGIYRIAVSTTFSFSNVLATAFPPSSAKFLEPANKLVIKPLLQFLKETNSSFFVNLYPYHIYKLNPGIPIGFALFQENPFNFRDDFTTGVRYRNLFDTMVDAVITALTVAGHENIPVVVAETGWPGFAVKAEADANQVYAEMYLRGLIRHLRSGNGTPLRKGGVAQTYIYELFDRQGNRLRSLQQWGILYSNLTRKYINVDFGSSSRIEVSKHLLWMALGFHLFVAVLLWDV</sequence>
<dbReference type="InterPro" id="IPR000490">
    <property type="entry name" value="Glyco_hydro_17"/>
</dbReference>
<proteinExistence type="inferred from homology"/>
<comment type="similarity">
    <text evidence="1 4">Belongs to the glycosyl hydrolase 17 family.</text>
</comment>
<dbReference type="PANTHER" id="PTHR32227">
    <property type="entry name" value="GLUCAN ENDO-1,3-BETA-GLUCOSIDASE BG1-RELATED-RELATED"/>
    <property type="match status" value="1"/>
</dbReference>
<evidence type="ECO:0000313" key="6">
    <source>
        <dbReference type="EMBL" id="GMH30568.1"/>
    </source>
</evidence>
<keyword evidence="7" id="KW-1185">Reference proteome</keyword>
<organism evidence="6 7">
    <name type="scientific">Nepenthes gracilis</name>
    <name type="common">Slender pitcher plant</name>
    <dbReference type="NCBI Taxonomy" id="150966"/>
    <lineage>
        <taxon>Eukaryota</taxon>
        <taxon>Viridiplantae</taxon>
        <taxon>Streptophyta</taxon>
        <taxon>Embryophyta</taxon>
        <taxon>Tracheophyta</taxon>
        <taxon>Spermatophyta</taxon>
        <taxon>Magnoliopsida</taxon>
        <taxon>eudicotyledons</taxon>
        <taxon>Gunneridae</taxon>
        <taxon>Pentapetalae</taxon>
        <taxon>Caryophyllales</taxon>
        <taxon>Nepenthaceae</taxon>
        <taxon>Nepenthes</taxon>
    </lineage>
</organism>
<keyword evidence="5" id="KW-0812">Transmembrane</keyword>
<reference evidence="6" key="1">
    <citation type="submission" date="2023-05" db="EMBL/GenBank/DDBJ databases">
        <title>Nepenthes gracilis genome sequencing.</title>
        <authorList>
            <person name="Fukushima K."/>
        </authorList>
    </citation>
    <scope>NUCLEOTIDE SEQUENCE</scope>
    <source>
        <strain evidence="6">SING2019-196</strain>
    </source>
</reference>
<dbReference type="GO" id="GO:0005975">
    <property type="term" value="P:carbohydrate metabolic process"/>
    <property type="evidence" value="ECO:0007669"/>
    <property type="project" value="InterPro"/>
</dbReference>
<dbReference type="Proteomes" id="UP001279734">
    <property type="component" value="Unassembled WGS sequence"/>
</dbReference>